<evidence type="ECO:0000259" key="7">
    <source>
        <dbReference type="Pfam" id="PF04138"/>
    </source>
</evidence>
<organism evidence="8 9">
    <name type="scientific">Sinomonas terrae</name>
    <dbReference type="NCBI Taxonomy" id="2908838"/>
    <lineage>
        <taxon>Bacteria</taxon>
        <taxon>Bacillati</taxon>
        <taxon>Actinomycetota</taxon>
        <taxon>Actinomycetes</taxon>
        <taxon>Micrococcales</taxon>
        <taxon>Micrococcaceae</taxon>
        <taxon>Sinomonas</taxon>
    </lineage>
</organism>
<dbReference type="PANTHER" id="PTHR38459:SF1">
    <property type="entry name" value="PROPHAGE BACTOPRENOL-LINKED GLUCOSE TRANSLOCASE HOMOLOG"/>
    <property type="match status" value="1"/>
</dbReference>
<comment type="subcellular location">
    <subcellularLocation>
        <location evidence="1">Membrane</location>
        <topology evidence="1">Multi-pass membrane protein</topology>
    </subcellularLocation>
</comment>
<keyword evidence="5 6" id="KW-0472">Membrane</keyword>
<keyword evidence="3 6" id="KW-0812">Transmembrane</keyword>
<feature type="transmembrane region" description="Helical" evidence="6">
    <location>
        <begin position="38"/>
        <end position="57"/>
    </location>
</feature>
<name>A0ABS9TZH4_9MICC</name>
<evidence type="ECO:0000313" key="9">
    <source>
        <dbReference type="Proteomes" id="UP001202922"/>
    </source>
</evidence>
<feature type="domain" description="GtrA/DPMS transmembrane" evidence="7">
    <location>
        <begin position="40"/>
        <end position="158"/>
    </location>
</feature>
<evidence type="ECO:0000256" key="4">
    <source>
        <dbReference type="ARBA" id="ARBA00022989"/>
    </source>
</evidence>
<accession>A0ABS9TZH4</accession>
<comment type="caution">
    <text evidence="8">The sequence shown here is derived from an EMBL/GenBank/DDBJ whole genome shotgun (WGS) entry which is preliminary data.</text>
</comment>
<evidence type="ECO:0000256" key="5">
    <source>
        <dbReference type="ARBA" id="ARBA00023136"/>
    </source>
</evidence>
<evidence type="ECO:0000256" key="2">
    <source>
        <dbReference type="ARBA" id="ARBA00009399"/>
    </source>
</evidence>
<keyword evidence="4 6" id="KW-1133">Transmembrane helix</keyword>
<reference evidence="8 9" key="1">
    <citation type="submission" date="2022-03" db="EMBL/GenBank/DDBJ databases">
        <title>Sinomonas sp. isolated from a soil.</title>
        <authorList>
            <person name="Han J."/>
            <person name="Kim D.-U."/>
        </authorList>
    </citation>
    <scope>NUCLEOTIDE SEQUENCE [LARGE SCALE GENOMIC DNA]</scope>
    <source>
        <strain evidence="8 9">5-5</strain>
    </source>
</reference>
<dbReference type="PANTHER" id="PTHR38459">
    <property type="entry name" value="PROPHAGE BACTOPRENOL-LINKED GLUCOSE TRANSLOCASE HOMOLOG"/>
    <property type="match status" value="1"/>
</dbReference>
<sequence length="164" mass="18075">MTSTPPTMTDGPRPNALTASSRWGWVRGAARRPVVRQLARFTGVGVICTAASMGLYASLRFPIGPTGANATALIVTSLLNTELNRRFTFHIHERRRRLHDHLQGLVALVIALALTSGSLWALLWAEPNAGVAEELWTTTLAGWVATAARFVLLRYWVFRRARNA</sequence>
<feature type="transmembrane region" description="Helical" evidence="6">
    <location>
        <begin position="102"/>
        <end position="123"/>
    </location>
</feature>
<comment type="similarity">
    <text evidence="2">Belongs to the GtrA family.</text>
</comment>
<dbReference type="EMBL" id="JAKZBV010000001">
    <property type="protein sequence ID" value="MCH6469837.1"/>
    <property type="molecule type" value="Genomic_DNA"/>
</dbReference>
<evidence type="ECO:0000313" key="8">
    <source>
        <dbReference type="EMBL" id="MCH6469837.1"/>
    </source>
</evidence>
<dbReference type="RefSeq" id="WP_241053295.1">
    <property type="nucleotide sequence ID" value="NZ_JAKZBV010000001.1"/>
</dbReference>
<dbReference type="InterPro" id="IPR051401">
    <property type="entry name" value="GtrA_CellWall_Glycosyl"/>
</dbReference>
<feature type="transmembrane region" description="Helical" evidence="6">
    <location>
        <begin position="135"/>
        <end position="157"/>
    </location>
</feature>
<evidence type="ECO:0000256" key="3">
    <source>
        <dbReference type="ARBA" id="ARBA00022692"/>
    </source>
</evidence>
<evidence type="ECO:0000256" key="6">
    <source>
        <dbReference type="SAM" id="Phobius"/>
    </source>
</evidence>
<protein>
    <submittedName>
        <fullName evidence="8">GtrA family protein</fullName>
    </submittedName>
</protein>
<proteinExistence type="inferred from homology"/>
<dbReference type="Pfam" id="PF04138">
    <property type="entry name" value="GtrA_DPMS_TM"/>
    <property type="match status" value="1"/>
</dbReference>
<keyword evidence="9" id="KW-1185">Reference proteome</keyword>
<evidence type="ECO:0000256" key="1">
    <source>
        <dbReference type="ARBA" id="ARBA00004141"/>
    </source>
</evidence>
<dbReference type="InterPro" id="IPR007267">
    <property type="entry name" value="GtrA_DPMS_TM"/>
</dbReference>
<feature type="transmembrane region" description="Helical" evidence="6">
    <location>
        <begin position="63"/>
        <end position="81"/>
    </location>
</feature>
<dbReference type="Proteomes" id="UP001202922">
    <property type="component" value="Unassembled WGS sequence"/>
</dbReference>
<gene>
    <name evidence="8" type="ORF">L0M17_07520</name>
</gene>